<gene>
    <name evidence="7" type="ORF">KME65_07395</name>
</gene>
<evidence type="ECO:0000256" key="1">
    <source>
        <dbReference type="ARBA" id="ARBA00001946"/>
    </source>
</evidence>
<dbReference type="InterPro" id="IPR005000">
    <property type="entry name" value="Aldolase/citrate-lyase_domain"/>
</dbReference>
<dbReference type="AlphaFoldDB" id="A0A944M7C8"/>
<comment type="cofactor">
    <cofactor evidence="1">
        <name>Mg(2+)</name>
        <dbReference type="ChEBI" id="CHEBI:18420"/>
    </cofactor>
</comment>
<keyword evidence="7" id="KW-0456">Lyase</keyword>
<feature type="binding site" evidence="4">
    <location>
        <position position="134"/>
    </location>
    <ligand>
        <name>substrate</name>
    </ligand>
</feature>
<evidence type="ECO:0000259" key="6">
    <source>
        <dbReference type="Pfam" id="PF03328"/>
    </source>
</evidence>
<dbReference type="PANTHER" id="PTHR32308">
    <property type="entry name" value="LYASE BETA SUBUNIT, PUTATIVE (AFU_ORTHOLOGUE AFUA_4G13030)-RELATED"/>
    <property type="match status" value="1"/>
</dbReference>
<dbReference type="EMBL" id="JAHHGM010000005">
    <property type="protein sequence ID" value="MBT2988776.1"/>
    <property type="molecule type" value="Genomic_DNA"/>
</dbReference>
<dbReference type="SUPFAM" id="SSF51621">
    <property type="entry name" value="Phosphoenolpyruvate/pyruvate domain"/>
    <property type="match status" value="1"/>
</dbReference>
<feature type="binding site" evidence="5">
    <location>
        <position position="134"/>
    </location>
    <ligand>
        <name>Mg(2+)</name>
        <dbReference type="ChEBI" id="CHEBI:18420"/>
    </ligand>
</feature>
<dbReference type="GO" id="GO:0006107">
    <property type="term" value="P:oxaloacetate metabolic process"/>
    <property type="evidence" value="ECO:0007669"/>
    <property type="project" value="TreeGrafter"/>
</dbReference>
<dbReference type="Pfam" id="PF03328">
    <property type="entry name" value="HpcH_HpaI"/>
    <property type="match status" value="1"/>
</dbReference>
<evidence type="ECO:0000256" key="2">
    <source>
        <dbReference type="ARBA" id="ARBA00022723"/>
    </source>
</evidence>
<evidence type="ECO:0000256" key="3">
    <source>
        <dbReference type="ARBA" id="ARBA00022842"/>
    </source>
</evidence>
<dbReference type="GO" id="GO:0016829">
    <property type="term" value="F:lyase activity"/>
    <property type="evidence" value="ECO:0007669"/>
    <property type="project" value="UniProtKB-KW"/>
</dbReference>
<dbReference type="PIRSF" id="PIRSF015582">
    <property type="entry name" value="Cit_lyase_B"/>
    <property type="match status" value="1"/>
</dbReference>
<keyword evidence="3 5" id="KW-0460">Magnesium</keyword>
<organism evidence="7 8">
    <name type="scientific">Candidatus Thiodiazotropha taylori</name>
    <dbReference type="NCBI Taxonomy" id="2792791"/>
    <lineage>
        <taxon>Bacteria</taxon>
        <taxon>Pseudomonadati</taxon>
        <taxon>Pseudomonadota</taxon>
        <taxon>Gammaproteobacteria</taxon>
        <taxon>Chromatiales</taxon>
        <taxon>Sedimenticolaceae</taxon>
        <taxon>Candidatus Thiodiazotropha</taxon>
    </lineage>
</organism>
<sequence>MAFKNRLHRSELAVPGSNERMLEKAPHAGADLVFLDLEDAVAVSDKEQARQNVIHALNHYDWSNCSVSVRINGLDTHFCYRDIVDVVEQAGDKLDTLLVPKVGQPSDLQFVALLLEQIEAAKGLEPINLHALIETAMGMANVEAIAQSCPDRLEALVFGVADYAASTKARTIGMGGTNPDYLVLGNPNDRGERQTYLGNQWHFAMSRMIVACRAYGLRPIDGPFGDFSDPEGYLAVARAFAALGGEGKWAIHPSQIVLANQVFTPSDEEIARARKVVEAMEKAAAEGMGAASIDGRMIDAASIRQAEVVLEKVEQIELMESKREAVA</sequence>
<proteinExistence type="predicted"/>
<evidence type="ECO:0000313" key="8">
    <source>
        <dbReference type="Proteomes" id="UP000770889"/>
    </source>
</evidence>
<evidence type="ECO:0000256" key="4">
    <source>
        <dbReference type="PIRSR" id="PIRSR015582-1"/>
    </source>
</evidence>
<evidence type="ECO:0000313" key="7">
    <source>
        <dbReference type="EMBL" id="MBT2988776.1"/>
    </source>
</evidence>
<dbReference type="InterPro" id="IPR040442">
    <property type="entry name" value="Pyrv_kinase-like_dom_sf"/>
</dbReference>
<dbReference type="InterPro" id="IPR011206">
    <property type="entry name" value="Citrate_lyase_beta/mcl1/mcl2"/>
</dbReference>
<reference evidence="7 8" key="1">
    <citation type="submission" date="2021-05" db="EMBL/GenBank/DDBJ databases">
        <title>Genetic and Functional Diversity in Clade A Lucinid endosymbionts from the Bahamas.</title>
        <authorList>
            <person name="Giani N.M."/>
            <person name="Engel A.S."/>
            <person name="Campbell B.J."/>
        </authorList>
    </citation>
    <scope>NUCLEOTIDE SEQUENCE [LARGE SCALE GENOMIC DNA]</scope>
    <source>
        <strain evidence="7">LUC16012Gg_MoonRockCtena</strain>
    </source>
</reference>
<keyword evidence="2 5" id="KW-0479">Metal-binding</keyword>
<dbReference type="InterPro" id="IPR015813">
    <property type="entry name" value="Pyrv/PenolPyrv_kinase-like_dom"/>
</dbReference>
<feature type="binding site" evidence="5">
    <location>
        <position position="162"/>
    </location>
    <ligand>
        <name>Mg(2+)</name>
        <dbReference type="ChEBI" id="CHEBI:18420"/>
    </ligand>
</feature>
<dbReference type="GO" id="GO:0000287">
    <property type="term" value="F:magnesium ion binding"/>
    <property type="evidence" value="ECO:0007669"/>
    <property type="project" value="TreeGrafter"/>
</dbReference>
<comment type="caution">
    <text evidence="7">The sequence shown here is derived from an EMBL/GenBank/DDBJ whole genome shotgun (WGS) entry which is preliminary data.</text>
</comment>
<dbReference type="Proteomes" id="UP000770889">
    <property type="component" value="Unassembled WGS sequence"/>
</dbReference>
<feature type="domain" description="HpcH/HpaI aldolase/citrate lyase" evidence="6">
    <location>
        <begin position="10"/>
        <end position="253"/>
    </location>
</feature>
<name>A0A944M7C8_9GAMM</name>
<accession>A0A944M7C8</accession>
<protein>
    <submittedName>
        <fullName evidence="7">CoA ester lyase</fullName>
    </submittedName>
</protein>
<feature type="binding site" evidence="4">
    <location>
        <position position="70"/>
    </location>
    <ligand>
        <name>substrate</name>
    </ligand>
</feature>
<evidence type="ECO:0000256" key="5">
    <source>
        <dbReference type="PIRSR" id="PIRSR015582-2"/>
    </source>
</evidence>
<dbReference type="PANTHER" id="PTHR32308:SF10">
    <property type="entry name" value="CITRATE LYASE SUBUNIT BETA"/>
    <property type="match status" value="1"/>
</dbReference>
<dbReference type="Gene3D" id="3.20.20.60">
    <property type="entry name" value="Phosphoenolpyruvate-binding domains"/>
    <property type="match status" value="1"/>
</dbReference>